<evidence type="ECO:0000259" key="6">
    <source>
        <dbReference type="PROSITE" id="PS51192"/>
    </source>
</evidence>
<evidence type="ECO:0000256" key="1">
    <source>
        <dbReference type="ARBA" id="ARBA00022741"/>
    </source>
</evidence>
<dbReference type="SMART" id="SM00487">
    <property type="entry name" value="DEXDc"/>
    <property type="match status" value="1"/>
</dbReference>
<proteinExistence type="inferred from homology"/>
<dbReference type="GO" id="GO:0004386">
    <property type="term" value="F:helicase activity"/>
    <property type="evidence" value="ECO:0007669"/>
    <property type="project" value="UniProtKB-KW"/>
</dbReference>
<feature type="domain" description="Helicase ATP-binding" evidence="6">
    <location>
        <begin position="27"/>
        <end position="195"/>
    </location>
</feature>
<dbReference type="EC" id="3.6.4.-" evidence="8"/>
<dbReference type="EMBL" id="JBCFQK010000007">
    <property type="protein sequence ID" value="MFA9194139.1"/>
    <property type="molecule type" value="Genomic_DNA"/>
</dbReference>
<dbReference type="Gene3D" id="3.40.50.300">
    <property type="entry name" value="P-loop containing nucleotide triphosphate hydrolases"/>
    <property type="match status" value="2"/>
</dbReference>
<keyword evidence="3 8" id="KW-0347">Helicase</keyword>
<dbReference type="Gene3D" id="3.30.70.330">
    <property type="match status" value="1"/>
</dbReference>
<organism evidence="8 9">
    <name type="scientific">Flavobacterium magnesitis</name>
    <dbReference type="NCBI Taxonomy" id="3138077"/>
    <lineage>
        <taxon>Bacteria</taxon>
        <taxon>Pseudomonadati</taxon>
        <taxon>Bacteroidota</taxon>
        <taxon>Flavobacteriia</taxon>
        <taxon>Flavobacteriales</taxon>
        <taxon>Flavobacteriaceae</taxon>
        <taxon>Flavobacterium</taxon>
    </lineage>
</organism>
<dbReference type="PANTHER" id="PTHR47959:SF1">
    <property type="entry name" value="ATP-DEPENDENT RNA HELICASE DBPA"/>
    <property type="match status" value="1"/>
</dbReference>
<dbReference type="SMART" id="SM00490">
    <property type="entry name" value="HELICc"/>
    <property type="match status" value="1"/>
</dbReference>
<dbReference type="PROSITE" id="PS51192">
    <property type="entry name" value="HELICASE_ATP_BIND_1"/>
    <property type="match status" value="1"/>
</dbReference>
<evidence type="ECO:0000259" key="7">
    <source>
        <dbReference type="PROSITE" id="PS51194"/>
    </source>
</evidence>
<dbReference type="InterPro" id="IPR050079">
    <property type="entry name" value="DEAD_box_RNA_helicase"/>
</dbReference>
<evidence type="ECO:0000313" key="8">
    <source>
        <dbReference type="EMBL" id="MFA9194139.1"/>
    </source>
</evidence>
<dbReference type="InterPro" id="IPR001650">
    <property type="entry name" value="Helicase_C-like"/>
</dbReference>
<dbReference type="PANTHER" id="PTHR47959">
    <property type="entry name" value="ATP-DEPENDENT RNA HELICASE RHLE-RELATED"/>
    <property type="match status" value="1"/>
</dbReference>
<dbReference type="GO" id="GO:0016787">
    <property type="term" value="F:hydrolase activity"/>
    <property type="evidence" value="ECO:0007669"/>
    <property type="project" value="UniProtKB-KW"/>
</dbReference>
<comment type="caution">
    <text evidence="8">The sequence shown here is derived from an EMBL/GenBank/DDBJ whole genome shotgun (WGS) entry which is preliminary data.</text>
</comment>
<keyword evidence="1" id="KW-0547">Nucleotide-binding</keyword>
<comment type="similarity">
    <text evidence="5">Belongs to the DEAD box helicase family.</text>
</comment>
<evidence type="ECO:0000256" key="3">
    <source>
        <dbReference type="ARBA" id="ARBA00022806"/>
    </source>
</evidence>
<keyword evidence="4" id="KW-0067">ATP-binding</keyword>
<dbReference type="InterPro" id="IPR044742">
    <property type="entry name" value="DEAD/DEAH_RhlB"/>
</dbReference>
<accession>A0ABV4TJ66</accession>
<dbReference type="Pfam" id="PF00270">
    <property type="entry name" value="DEAD"/>
    <property type="match status" value="1"/>
</dbReference>
<keyword evidence="2 8" id="KW-0378">Hydrolase</keyword>
<dbReference type="Proteomes" id="UP001574170">
    <property type="component" value="Unassembled WGS sequence"/>
</dbReference>
<dbReference type="Pfam" id="PF00271">
    <property type="entry name" value="Helicase_C"/>
    <property type="match status" value="1"/>
</dbReference>
<evidence type="ECO:0000256" key="2">
    <source>
        <dbReference type="ARBA" id="ARBA00022801"/>
    </source>
</evidence>
<dbReference type="InterPro" id="IPR014001">
    <property type="entry name" value="Helicase_ATP-bd"/>
</dbReference>
<protein>
    <submittedName>
        <fullName evidence="8">DEAD/DEAH box helicase</fullName>
        <ecNumber evidence="8">3.6.4.-</ecNumber>
    </submittedName>
</protein>
<dbReference type="InterPro" id="IPR011545">
    <property type="entry name" value="DEAD/DEAH_box_helicase_dom"/>
</dbReference>
<reference evidence="8 9" key="1">
    <citation type="submission" date="2024-04" db="EMBL/GenBank/DDBJ databases">
        <title>New Clade of Flavobacterium.</title>
        <authorList>
            <person name="Matos L."/>
            <person name="Proenca D.N."/>
            <person name="Fransisco R.M."/>
            <person name="Chung A.P."/>
            <person name="Maccario L."/>
            <person name="Sorensen S.J."/>
            <person name="Morais P.V."/>
        </authorList>
    </citation>
    <scope>NUCLEOTIDE SEQUENCE [LARGE SCALE GENOMIC DNA]</scope>
    <source>
        <strain evidence="8 9">FBOR7N2.3</strain>
    </source>
</reference>
<name>A0ABV4TJ66_9FLAO</name>
<feature type="domain" description="Helicase C-terminal" evidence="7">
    <location>
        <begin position="220"/>
        <end position="383"/>
    </location>
</feature>
<dbReference type="InterPro" id="IPR005580">
    <property type="entry name" value="DbpA/CsdA_RNA-bd_dom"/>
</dbReference>
<keyword evidence="9" id="KW-1185">Reference proteome</keyword>
<sequence length="449" mass="50762">MNKKHHSNNILLNLGIENLNEMQEAAQETILNENNVLLLSPTGSGKTLAFLMPVLEMLQAEILSVQCLILVPSRELGLQIEQVWKKMGTDYKVNVCYGGHSIDTEINNLSNPPAVLIGTPGRIADHIERGSFRLDKIQTLILDEFDKSLQLGFHEQMSFIISKLSKVNKRVLVSATSDIEIPKYTRVVNPTILDFIPESEEESNLSTKLVVSKEKDKLNTLFQLLCSLKSESAIVFCNHRDAAERISDTLNEKGIYSTYYHGGMDQEERERALIQFRNGSVSYLITTDLAARGLDIPEMNHVIHYHLPLKEDEFTHRNGRTARMTATGTAYIIAHESEKKMDYVDYENTPVFSVEDAKSLPKPPQFQTIYISGGKKNKLNKIDIVGFFSQKGKLEKGDLGLIEVKDFISFAAVKFSKVKDLLDLIKDEKMKGKKYKIQVARNVIKKVEE</sequence>
<dbReference type="InterPro" id="IPR012677">
    <property type="entry name" value="Nucleotide-bd_a/b_plait_sf"/>
</dbReference>
<evidence type="ECO:0000256" key="4">
    <source>
        <dbReference type="ARBA" id="ARBA00022840"/>
    </source>
</evidence>
<dbReference type="SUPFAM" id="SSF52540">
    <property type="entry name" value="P-loop containing nucleoside triphosphate hydrolases"/>
    <property type="match status" value="1"/>
</dbReference>
<dbReference type="RefSeq" id="WP_373391245.1">
    <property type="nucleotide sequence ID" value="NZ_JBCFQJ010000007.1"/>
</dbReference>
<dbReference type="InterPro" id="IPR027417">
    <property type="entry name" value="P-loop_NTPase"/>
</dbReference>
<dbReference type="CDD" id="cd00268">
    <property type="entry name" value="DEADc"/>
    <property type="match status" value="1"/>
</dbReference>
<dbReference type="Pfam" id="PF03880">
    <property type="entry name" value="DbpA"/>
    <property type="match status" value="1"/>
</dbReference>
<dbReference type="PROSITE" id="PS51194">
    <property type="entry name" value="HELICASE_CTER"/>
    <property type="match status" value="1"/>
</dbReference>
<evidence type="ECO:0000313" key="9">
    <source>
        <dbReference type="Proteomes" id="UP001574170"/>
    </source>
</evidence>
<gene>
    <name evidence="8" type="ORF">AAGV33_06950</name>
</gene>
<evidence type="ECO:0000256" key="5">
    <source>
        <dbReference type="ARBA" id="ARBA00038437"/>
    </source>
</evidence>
<dbReference type="CDD" id="cd18787">
    <property type="entry name" value="SF2_C_DEAD"/>
    <property type="match status" value="1"/>
</dbReference>